<proteinExistence type="predicted"/>
<organism evidence="1 2">
    <name type="scientific">Portunus trituberculatus</name>
    <name type="common">Swimming crab</name>
    <name type="synonym">Neptunus trituberculatus</name>
    <dbReference type="NCBI Taxonomy" id="210409"/>
    <lineage>
        <taxon>Eukaryota</taxon>
        <taxon>Metazoa</taxon>
        <taxon>Ecdysozoa</taxon>
        <taxon>Arthropoda</taxon>
        <taxon>Crustacea</taxon>
        <taxon>Multicrustacea</taxon>
        <taxon>Malacostraca</taxon>
        <taxon>Eumalacostraca</taxon>
        <taxon>Eucarida</taxon>
        <taxon>Decapoda</taxon>
        <taxon>Pleocyemata</taxon>
        <taxon>Brachyura</taxon>
        <taxon>Eubrachyura</taxon>
        <taxon>Portunoidea</taxon>
        <taxon>Portunidae</taxon>
        <taxon>Portuninae</taxon>
        <taxon>Portunus</taxon>
    </lineage>
</organism>
<name>A0A5B7GUC2_PORTR</name>
<evidence type="ECO:0000313" key="2">
    <source>
        <dbReference type="Proteomes" id="UP000324222"/>
    </source>
</evidence>
<keyword evidence="2" id="KW-1185">Reference proteome</keyword>
<dbReference type="AlphaFoldDB" id="A0A5B7GUC2"/>
<gene>
    <name evidence="1" type="ORF">E2C01_054661</name>
</gene>
<protein>
    <submittedName>
        <fullName evidence="1">Uncharacterized protein</fullName>
    </submittedName>
</protein>
<reference evidence="1 2" key="1">
    <citation type="submission" date="2019-05" db="EMBL/GenBank/DDBJ databases">
        <title>Another draft genome of Portunus trituberculatus and its Hox gene families provides insights of decapod evolution.</title>
        <authorList>
            <person name="Jeong J.-H."/>
            <person name="Song I."/>
            <person name="Kim S."/>
            <person name="Choi T."/>
            <person name="Kim D."/>
            <person name="Ryu S."/>
            <person name="Kim W."/>
        </authorList>
    </citation>
    <scope>NUCLEOTIDE SEQUENCE [LARGE SCALE GENOMIC DNA]</scope>
    <source>
        <tissue evidence="1">Muscle</tissue>
    </source>
</reference>
<sequence>MEMRHGILREFKWQRIILESDRKESMTQVTTPSITPVDSRLGVGQCDVNLLAWLSVCLVSLLTVTRERETEVDAQTDV</sequence>
<evidence type="ECO:0000313" key="1">
    <source>
        <dbReference type="EMBL" id="MPC60608.1"/>
    </source>
</evidence>
<accession>A0A5B7GUC2</accession>
<dbReference type="EMBL" id="VSRR010017715">
    <property type="protein sequence ID" value="MPC60608.1"/>
    <property type="molecule type" value="Genomic_DNA"/>
</dbReference>
<comment type="caution">
    <text evidence="1">The sequence shown here is derived from an EMBL/GenBank/DDBJ whole genome shotgun (WGS) entry which is preliminary data.</text>
</comment>
<dbReference type="Proteomes" id="UP000324222">
    <property type="component" value="Unassembled WGS sequence"/>
</dbReference>